<evidence type="ECO:0000256" key="4">
    <source>
        <dbReference type="ARBA" id="ARBA00022576"/>
    </source>
</evidence>
<keyword evidence="4 9" id="KW-0032">Aminotransferase</keyword>
<dbReference type="Gene3D" id="3.90.1150.10">
    <property type="entry name" value="Aspartate Aminotransferase, domain 1"/>
    <property type="match status" value="1"/>
</dbReference>
<evidence type="ECO:0000256" key="6">
    <source>
        <dbReference type="ARBA" id="ARBA00022898"/>
    </source>
</evidence>
<sequence>MPLPKIKTSEEAIQLEDQHGAHNYHPLPAVLSRGEGVHVWDVEGNKYYDFLSAYSAVNQGHCHPKIVGAMHEQASKLALTSRAFHNDVLGSYEKYATEYFGFDKLLPMNTGAEAVETAIKIARKWAYERKGVKEAEAQIIVCANNFHGRTTTIISFSNDEGARKNFGPYTPGFIKISYDDPEALEAAIESNPNVAGFLVEPIQGEAGVYTPADDFMMRAKEICNKHNVLFMADEIQTGIARTGGLLAVCGHCTCESHCERQETYSKPDILILGKALSGGNYPVSAVLADNEVMDVIQPGQHGSTFGGNPVAAAVAVAALDVVKDEHLIQNARKLGKLFRRLLDDYIRESNIVNLVRGRGLLNAIVINDSEESSTAWDICMALKENGLLAKPTHGNIIRFAPPLVMTEEQLRDCVDIIVKTLKQFEK</sequence>
<evidence type="ECO:0000256" key="8">
    <source>
        <dbReference type="RuleBase" id="RU003560"/>
    </source>
</evidence>
<dbReference type="InterPro" id="IPR015421">
    <property type="entry name" value="PyrdxlP-dep_Trfase_major"/>
</dbReference>
<evidence type="ECO:0000313" key="9">
    <source>
        <dbReference type="EMBL" id="MCB7480500.1"/>
    </source>
</evidence>
<dbReference type="InterPro" id="IPR005814">
    <property type="entry name" value="Aminotrans_3"/>
</dbReference>
<organism evidence="9 10">
    <name type="scientific">Christiangramia sediminis</name>
    <dbReference type="NCBI Taxonomy" id="2881336"/>
    <lineage>
        <taxon>Bacteria</taxon>
        <taxon>Pseudomonadati</taxon>
        <taxon>Bacteroidota</taxon>
        <taxon>Flavobacteriia</taxon>
        <taxon>Flavobacteriales</taxon>
        <taxon>Flavobacteriaceae</taxon>
        <taxon>Christiangramia</taxon>
    </lineage>
</organism>
<reference evidence="9" key="1">
    <citation type="submission" date="2021-10" db="EMBL/GenBank/DDBJ databases">
        <title>Gramella sp. ASW11-100T, isolated from marine sediment.</title>
        <authorList>
            <person name="Xia C."/>
        </authorList>
    </citation>
    <scope>NUCLEOTIDE SEQUENCE</scope>
    <source>
        <strain evidence="9">ASW11-100</strain>
    </source>
</reference>
<accession>A0A9X1RXJ7</accession>
<dbReference type="FunFam" id="3.90.1150.10:FF:000152">
    <property type="entry name" value="Ornithine aminotransferase"/>
    <property type="match status" value="2"/>
</dbReference>
<dbReference type="FunFam" id="3.40.640.10:FF:000011">
    <property type="entry name" value="Ornithine aminotransferase"/>
    <property type="match status" value="1"/>
</dbReference>
<dbReference type="EC" id="2.6.1.13" evidence="3"/>
<comment type="cofactor">
    <cofactor evidence="1">
        <name>pyridoxal 5'-phosphate</name>
        <dbReference type="ChEBI" id="CHEBI:597326"/>
    </cofactor>
</comment>
<comment type="similarity">
    <text evidence="8">Belongs to the class-III pyridoxal-phosphate-dependent aminotransferase family.</text>
</comment>
<dbReference type="InterPro" id="IPR015424">
    <property type="entry name" value="PyrdxlP-dep_Trfase"/>
</dbReference>
<dbReference type="Proteomes" id="UP001139414">
    <property type="component" value="Unassembled WGS sequence"/>
</dbReference>
<dbReference type="NCBIfam" id="TIGR01885">
    <property type="entry name" value="Orn_aminotrans"/>
    <property type="match status" value="1"/>
</dbReference>
<evidence type="ECO:0000256" key="5">
    <source>
        <dbReference type="ARBA" id="ARBA00022679"/>
    </source>
</evidence>
<name>A0A9X1RXJ7_9FLAO</name>
<dbReference type="Pfam" id="PF00202">
    <property type="entry name" value="Aminotran_3"/>
    <property type="match status" value="1"/>
</dbReference>
<dbReference type="SUPFAM" id="SSF53383">
    <property type="entry name" value="PLP-dependent transferases"/>
    <property type="match status" value="1"/>
</dbReference>
<dbReference type="PANTHER" id="PTHR11986:SF18">
    <property type="entry name" value="ORNITHINE AMINOTRANSFERASE, MITOCHONDRIAL"/>
    <property type="match status" value="1"/>
</dbReference>
<dbReference type="CDD" id="cd00610">
    <property type="entry name" value="OAT_like"/>
    <property type="match status" value="1"/>
</dbReference>
<dbReference type="AlphaFoldDB" id="A0A9X1RXJ7"/>
<dbReference type="GO" id="GO:0004587">
    <property type="term" value="F:ornithine aminotransferase activity"/>
    <property type="evidence" value="ECO:0007669"/>
    <property type="project" value="UniProtKB-EC"/>
</dbReference>
<dbReference type="PANTHER" id="PTHR11986">
    <property type="entry name" value="AMINOTRANSFERASE CLASS III"/>
    <property type="match status" value="1"/>
</dbReference>
<dbReference type="EMBL" id="JAJBZG010000001">
    <property type="protein sequence ID" value="MCB7480500.1"/>
    <property type="molecule type" value="Genomic_DNA"/>
</dbReference>
<evidence type="ECO:0000256" key="3">
    <source>
        <dbReference type="ARBA" id="ARBA00012924"/>
    </source>
</evidence>
<dbReference type="GO" id="GO:0005737">
    <property type="term" value="C:cytoplasm"/>
    <property type="evidence" value="ECO:0007669"/>
    <property type="project" value="TreeGrafter"/>
</dbReference>
<evidence type="ECO:0000256" key="7">
    <source>
        <dbReference type="ARBA" id="ARBA00030587"/>
    </source>
</evidence>
<dbReference type="InterPro" id="IPR050103">
    <property type="entry name" value="Class-III_PLP-dep_AT"/>
</dbReference>
<keyword evidence="5 9" id="KW-0808">Transferase</keyword>
<evidence type="ECO:0000256" key="2">
    <source>
        <dbReference type="ARBA" id="ARBA00004998"/>
    </source>
</evidence>
<dbReference type="GO" id="GO:0019544">
    <property type="term" value="P:L-arginine catabolic process to L-glutamate"/>
    <property type="evidence" value="ECO:0007669"/>
    <property type="project" value="TreeGrafter"/>
</dbReference>
<dbReference type="InterPro" id="IPR010164">
    <property type="entry name" value="Orn_aminotrans"/>
</dbReference>
<dbReference type="GO" id="GO:0030170">
    <property type="term" value="F:pyridoxal phosphate binding"/>
    <property type="evidence" value="ECO:0007669"/>
    <property type="project" value="InterPro"/>
</dbReference>
<proteinExistence type="inferred from homology"/>
<dbReference type="RefSeq" id="WP_229338491.1">
    <property type="nucleotide sequence ID" value="NZ_JAJBZG010000001.1"/>
</dbReference>
<dbReference type="GO" id="GO:0042802">
    <property type="term" value="F:identical protein binding"/>
    <property type="evidence" value="ECO:0007669"/>
    <property type="project" value="TreeGrafter"/>
</dbReference>
<evidence type="ECO:0000256" key="1">
    <source>
        <dbReference type="ARBA" id="ARBA00001933"/>
    </source>
</evidence>
<evidence type="ECO:0000313" key="10">
    <source>
        <dbReference type="Proteomes" id="UP001139414"/>
    </source>
</evidence>
<gene>
    <name evidence="9" type="primary">rocD</name>
    <name evidence="9" type="ORF">LGQ90_04415</name>
</gene>
<dbReference type="Gene3D" id="3.40.640.10">
    <property type="entry name" value="Type I PLP-dependent aspartate aminotransferase-like (Major domain)"/>
    <property type="match status" value="1"/>
</dbReference>
<protein>
    <recommendedName>
        <fullName evidence="3">ornithine aminotransferase</fullName>
        <ecNumber evidence="3">2.6.1.13</ecNumber>
    </recommendedName>
    <alternativeName>
        <fullName evidence="7">Ornithine--oxo-acid aminotransferase</fullName>
    </alternativeName>
</protein>
<comment type="pathway">
    <text evidence="2">Amino-acid biosynthesis; L-proline biosynthesis; L-glutamate 5-semialdehyde from L-ornithine: step 1/1.</text>
</comment>
<comment type="caution">
    <text evidence="9">The sequence shown here is derived from an EMBL/GenBank/DDBJ whole genome shotgun (WGS) entry which is preliminary data.</text>
</comment>
<dbReference type="GO" id="GO:0010121">
    <property type="term" value="P:L-arginine catabolic process to proline via ornithine"/>
    <property type="evidence" value="ECO:0007669"/>
    <property type="project" value="TreeGrafter"/>
</dbReference>
<keyword evidence="10" id="KW-1185">Reference proteome</keyword>
<dbReference type="InterPro" id="IPR015422">
    <property type="entry name" value="PyrdxlP-dep_Trfase_small"/>
</dbReference>
<keyword evidence="6 8" id="KW-0663">Pyridoxal phosphate</keyword>
<dbReference type="PIRSF" id="PIRSF000521">
    <property type="entry name" value="Transaminase_4ab_Lys_Orn"/>
    <property type="match status" value="1"/>
</dbReference>